<accession>A0A1S3JZ36</accession>
<protein>
    <submittedName>
        <fullName evidence="3">Uncharacterized protein LOC106177367 isoform X1</fullName>
    </submittedName>
</protein>
<evidence type="ECO:0000259" key="1">
    <source>
        <dbReference type="Pfam" id="PF24764"/>
    </source>
</evidence>
<name>A0A1S3JZ36_LINAN</name>
<reference evidence="3" key="2">
    <citation type="submission" date="2025-08" db="UniProtKB">
        <authorList>
            <consortium name="RefSeq"/>
        </authorList>
    </citation>
    <scope>IDENTIFICATION</scope>
</reference>
<organism evidence="2 3">
    <name type="scientific">Lingula anatina</name>
    <name type="common">Brachiopod</name>
    <name type="synonym">Lingula unguis</name>
    <dbReference type="NCBI Taxonomy" id="7574"/>
    <lineage>
        <taxon>Eukaryota</taxon>
        <taxon>Metazoa</taxon>
        <taxon>Spiralia</taxon>
        <taxon>Lophotrochozoa</taxon>
        <taxon>Brachiopoda</taxon>
        <taxon>Linguliformea</taxon>
        <taxon>Lingulata</taxon>
        <taxon>Lingulida</taxon>
        <taxon>Linguloidea</taxon>
        <taxon>Lingulidae</taxon>
        <taxon>Lingula</taxon>
    </lineage>
</organism>
<dbReference type="Gene3D" id="3.30.420.10">
    <property type="entry name" value="Ribonuclease H-like superfamily/Ribonuclease H"/>
    <property type="match status" value="1"/>
</dbReference>
<reference evidence="3" key="1">
    <citation type="journal article" date="2015" name="Nat. Commun.">
        <title>The Lingula genome provides insights into brachiopod evolution and the origin of phosphate biomineralization.</title>
        <authorList>
            <person name="Luo Y.J."/>
            <person name="Takeuchi T."/>
            <person name="Koyanagi R."/>
            <person name="Yamada L."/>
            <person name="Kanda M."/>
            <person name="Khalturina M."/>
            <person name="Fujie M."/>
            <person name="Yamasaki S.I."/>
            <person name="Endo K."/>
            <person name="Satoh N."/>
        </authorList>
    </citation>
    <scope>NUCLEOTIDE SEQUENCE</scope>
</reference>
<keyword evidence="2" id="KW-1185">Reference proteome</keyword>
<dbReference type="OrthoDB" id="6119988at2759"/>
<evidence type="ECO:0000313" key="2">
    <source>
        <dbReference type="Proteomes" id="UP000085678"/>
    </source>
</evidence>
<dbReference type="GO" id="GO:0003676">
    <property type="term" value="F:nucleic acid binding"/>
    <property type="evidence" value="ECO:0007669"/>
    <property type="project" value="InterPro"/>
</dbReference>
<dbReference type="InterPro" id="IPR036397">
    <property type="entry name" value="RNaseH_sf"/>
</dbReference>
<proteinExistence type="predicted"/>
<dbReference type="RefSeq" id="XP_013415562.1">
    <property type="nucleotide sequence ID" value="XM_013560108.1"/>
</dbReference>
<dbReference type="KEGG" id="lak:106177367"/>
<dbReference type="AlphaFoldDB" id="A0A1S3JZ36"/>
<dbReference type="PANTHER" id="PTHR46177">
    <property type="entry name" value="INTEGRASE CATALYTIC DOMAIN-CONTAINING PROTEIN"/>
    <property type="match status" value="1"/>
</dbReference>
<dbReference type="Proteomes" id="UP000085678">
    <property type="component" value="Unplaced"/>
</dbReference>
<dbReference type="GeneID" id="106177367"/>
<dbReference type="InterPro" id="IPR058913">
    <property type="entry name" value="Integrase_dom_put"/>
</dbReference>
<sequence>MAEEATMCLKCQHCTDYEQQAHIPICKSCGCDKILHSVVGACNKRQCQCPGYRKIRTIRHCVNCGHLPMDHDFKFDLKVFLNNLVERNKSNALILEYLKDIGITWSERTLKRRLNVLEIKRHEHVPVQELRDIIQQEVVVCGGLAGVRRIYDQCRQKYHKKVKRIDVQEILREVDPEGRKLRIRRALNRRVFKSQGPNWIWSVDGNDKLQFFHIYIHGCIDTFSRKILWLHANTTNKDSKVVAKYFFDTVKTLKVCPNRTRSDPGTENVDLIECQMFLRRNSSDQHAFSNSHIMGPSPLNQKIECFWSTFLKRVLIRWQEELMGLHRDGWYDRHSCIDKWCMVFVYLPLIQHDIDAFQLWWNNHKIRHQRQVWLPTGAAPNDIYAFPHLYGGHQCGFTVSDRDLAEVAREKTLNYEQSARVPQDFYNEATNFTATNHLTIEISTAAECYIQLRRHFILERSALQSSIYV</sequence>
<evidence type="ECO:0000313" key="3">
    <source>
        <dbReference type="RefSeq" id="XP_013415562.1"/>
    </source>
</evidence>
<dbReference type="STRING" id="7574.A0A1S3JZ36"/>
<gene>
    <name evidence="3" type="primary">LOC106177367</name>
</gene>
<dbReference type="PANTHER" id="PTHR46177:SF1">
    <property type="entry name" value="INTEGRASE CATALYTIC DOMAIN-CONTAINING PROTEIN"/>
    <property type="match status" value="1"/>
</dbReference>
<dbReference type="InParanoid" id="A0A1S3JZ36"/>
<dbReference type="Pfam" id="PF24764">
    <property type="entry name" value="rva_4"/>
    <property type="match status" value="1"/>
</dbReference>
<feature type="domain" description="Integrase core" evidence="1">
    <location>
        <begin position="191"/>
        <end position="371"/>
    </location>
</feature>